<dbReference type="PROSITE" id="PS00217">
    <property type="entry name" value="SUGAR_TRANSPORT_2"/>
    <property type="match status" value="1"/>
</dbReference>
<evidence type="ECO:0000256" key="7">
    <source>
        <dbReference type="RuleBase" id="RU003346"/>
    </source>
</evidence>
<proteinExistence type="inferred from homology"/>
<feature type="transmembrane region" description="Helical" evidence="8">
    <location>
        <begin position="306"/>
        <end position="324"/>
    </location>
</feature>
<feature type="transmembrane region" description="Helical" evidence="8">
    <location>
        <begin position="555"/>
        <end position="575"/>
    </location>
</feature>
<feature type="transmembrane region" description="Helical" evidence="8">
    <location>
        <begin position="461"/>
        <end position="480"/>
    </location>
</feature>
<dbReference type="Proteomes" id="UP000504615">
    <property type="component" value="Unplaced"/>
</dbReference>
<dbReference type="GO" id="GO:0015149">
    <property type="term" value="F:hexose transmembrane transporter activity"/>
    <property type="evidence" value="ECO:0007669"/>
    <property type="project" value="TreeGrafter"/>
</dbReference>
<reference evidence="11" key="1">
    <citation type="submission" date="2025-08" db="UniProtKB">
        <authorList>
            <consortium name="RefSeq"/>
        </authorList>
    </citation>
    <scope>IDENTIFICATION</scope>
</reference>
<evidence type="ECO:0000256" key="1">
    <source>
        <dbReference type="ARBA" id="ARBA00004141"/>
    </source>
</evidence>
<dbReference type="PANTHER" id="PTHR23503:SF8">
    <property type="entry name" value="FACILITATED GLUCOSE TRANSPORTER PROTEIN 1"/>
    <property type="match status" value="1"/>
</dbReference>
<evidence type="ECO:0000259" key="9">
    <source>
        <dbReference type="PROSITE" id="PS50850"/>
    </source>
</evidence>
<keyword evidence="6" id="KW-0325">Glycoprotein</keyword>
<keyword evidence="2 7" id="KW-0813">Transport</keyword>
<dbReference type="InterPro" id="IPR036259">
    <property type="entry name" value="MFS_trans_sf"/>
</dbReference>
<keyword evidence="3 8" id="KW-0812">Transmembrane</keyword>
<sequence length="625" mass="68691">MSTTMSRRILSSSVSKASPGCTDAFRSSIELAFLAAVLSLSFSFSFSANHPLFVRPRRKPGNHHRTFGESLARDRIRAKLETRPSSSVISAEMEREDEDFGEGYIAESHPLRPTHLTVPLGGRSDSRAPSISSSVSDLDVPIYTRETTVPLSARKGFNGRLAFAIAAAALGSSFQHGYNTGVVNAPQQLIEDWIKDLKTNRTGIPTTKTEVTLIWSLAVSIFCVGGMIGGCLVGWVADRFGRKGGLLLNNILVLLTVIFEGSAKAARSYEMIIIGRFLIGINSGLNAGLAPMYLAEISPVHLRGAVGTVYQLVITISILVSQILGLEQILGTAEQWPLLLCLTIVPALFQMCTLPLCPESPKYLLLTRGKDMDAQRALSWLRGTIEVHDEMEEMRAEYESVKMVPKVTLRELFVNPALRIPLFISIMIMFAQQLSGINAVMFFSTKIFRMAQLDKHAAQNATMGVGAMNVFMTIISLVLVEKAGRKTLLLVGFSGMFLDTVLLAICLLFAETSRTAAYFSIVLVIMFVVLFATGPGSIPWFLVSELFNQSARPSATSIAIAVNWTANFIVSIGFLPLQEVLGAYVFIIFAVLQLFFTIFIYKKVPETKNKTMEEISSMFRQISYQ</sequence>
<dbReference type="InterPro" id="IPR005828">
    <property type="entry name" value="MFS_sugar_transport-like"/>
</dbReference>
<evidence type="ECO:0000313" key="11">
    <source>
        <dbReference type="RefSeq" id="XP_025075806.1"/>
    </source>
</evidence>
<dbReference type="GeneID" id="105433830"/>
<comment type="subcellular location">
    <subcellularLocation>
        <location evidence="1">Membrane</location>
        <topology evidence="1">Multi-pass membrane protein</topology>
    </subcellularLocation>
</comment>
<feature type="transmembrane region" description="Helical" evidence="8">
    <location>
        <begin position="516"/>
        <end position="543"/>
    </location>
</feature>
<feature type="transmembrane region" description="Helical" evidence="8">
    <location>
        <begin position="420"/>
        <end position="441"/>
    </location>
</feature>
<feature type="domain" description="Major facilitator superfamily (MFS) profile" evidence="9">
    <location>
        <begin position="165"/>
        <end position="608"/>
    </location>
</feature>
<feature type="transmembrane region" description="Helical" evidence="8">
    <location>
        <begin position="272"/>
        <end position="294"/>
    </location>
</feature>
<dbReference type="Gene3D" id="1.20.1250.20">
    <property type="entry name" value="MFS general substrate transporter like domains"/>
    <property type="match status" value="1"/>
</dbReference>
<evidence type="ECO:0000256" key="2">
    <source>
        <dbReference type="ARBA" id="ARBA00022448"/>
    </source>
</evidence>
<accession>A0A8N1SAN5</accession>
<evidence type="ECO:0000256" key="6">
    <source>
        <dbReference type="ARBA" id="ARBA00023180"/>
    </source>
</evidence>
<evidence type="ECO:0000256" key="5">
    <source>
        <dbReference type="ARBA" id="ARBA00023136"/>
    </source>
</evidence>
<name>A0A8N1SAN5_9HYME</name>
<feature type="transmembrane region" description="Helical" evidence="8">
    <location>
        <begin position="487"/>
        <end position="510"/>
    </location>
</feature>
<evidence type="ECO:0000256" key="3">
    <source>
        <dbReference type="ARBA" id="ARBA00022692"/>
    </source>
</evidence>
<gene>
    <name evidence="11" type="primary">LOC105433830</name>
</gene>
<feature type="transmembrane region" description="Helical" evidence="8">
    <location>
        <begin position="581"/>
        <end position="601"/>
    </location>
</feature>
<dbReference type="PROSITE" id="PS00216">
    <property type="entry name" value="SUGAR_TRANSPORT_1"/>
    <property type="match status" value="1"/>
</dbReference>
<keyword evidence="4 8" id="KW-1133">Transmembrane helix</keyword>
<dbReference type="OrthoDB" id="4540492at2759"/>
<dbReference type="GO" id="GO:0016020">
    <property type="term" value="C:membrane"/>
    <property type="evidence" value="ECO:0007669"/>
    <property type="project" value="UniProtKB-SubCell"/>
</dbReference>
<evidence type="ECO:0000256" key="4">
    <source>
        <dbReference type="ARBA" id="ARBA00022989"/>
    </source>
</evidence>
<dbReference type="FunFam" id="1.20.1250.20:FF:000029">
    <property type="entry name" value="solute carrier family 2, facilitated glucose transporter member 4"/>
    <property type="match status" value="1"/>
</dbReference>
<dbReference type="SUPFAM" id="SSF103473">
    <property type="entry name" value="MFS general substrate transporter"/>
    <property type="match status" value="1"/>
</dbReference>
<dbReference type="PROSITE" id="PS50850">
    <property type="entry name" value="MFS"/>
    <property type="match status" value="1"/>
</dbReference>
<protein>
    <submittedName>
        <fullName evidence="11">Solute carrier family 2, facilitated glucose transporter member 1-like isoform X1</fullName>
    </submittedName>
</protein>
<dbReference type="PRINTS" id="PR00171">
    <property type="entry name" value="SUGRTRNSPORT"/>
</dbReference>
<evidence type="ECO:0000256" key="8">
    <source>
        <dbReference type="SAM" id="Phobius"/>
    </source>
</evidence>
<dbReference type="InterPro" id="IPR003663">
    <property type="entry name" value="Sugar/inositol_transpt"/>
</dbReference>
<dbReference type="InterPro" id="IPR020846">
    <property type="entry name" value="MFS_dom"/>
</dbReference>
<evidence type="ECO:0000313" key="10">
    <source>
        <dbReference type="Proteomes" id="UP000504615"/>
    </source>
</evidence>
<feature type="transmembrane region" description="Helical" evidence="8">
    <location>
        <begin position="213"/>
        <end position="235"/>
    </location>
</feature>
<dbReference type="Pfam" id="PF00083">
    <property type="entry name" value="Sugar_tr"/>
    <property type="match status" value="1"/>
</dbReference>
<dbReference type="RefSeq" id="XP_025075806.1">
    <property type="nucleotide sequence ID" value="XM_025220021.1"/>
</dbReference>
<organism evidence="10 11">
    <name type="scientific">Pogonomyrmex barbatus</name>
    <name type="common">red harvester ant</name>
    <dbReference type="NCBI Taxonomy" id="144034"/>
    <lineage>
        <taxon>Eukaryota</taxon>
        <taxon>Metazoa</taxon>
        <taxon>Ecdysozoa</taxon>
        <taxon>Arthropoda</taxon>
        <taxon>Hexapoda</taxon>
        <taxon>Insecta</taxon>
        <taxon>Pterygota</taxon>
        <taxon>Neoptera</taxon>
        <taxon>Endopterygota</taxon>
        <taxon>Hymenoptera</taxon>
        <taxon>Apocrita</taxon>
        <taxon>Aculeata</taxon>
        <taxon>Formicoidea</taxon>
        <taxon>Formicidae</taxon>
        <taxon>Myrmicinae</taxon>
        <taxon>Pogonomyrmex</taxon>
    </lineage>
</organism>
<keyword evidence="10" id="KW-1185">Reference proteome</keyword>
<dbReference type="InterPro" id="IPR045263">
    <property type="entry name" value="GLUT"/>
</dbReference>
<dbReference type="PANTHER" id="PTHR23503">
    <property type="entry name" value="SOLUTE CARRIER FAMILY 2"/>
    <property type="match status" value="1"/>
</dbReference>
<dbReference type="InterPro" id="IPR005829">
    <property type="entry name" value="Sugar_transporter_CS"/>
</dbReference>
<comment type="similarity">
    <text evidence="7">Belongs to the major facilitator superfamily. Sugar transporter (TC 2.A.1.1) family.</text>
</comment>
<dbReference type="NCBIfam" id="TIGR00879">
    <property type="entry name" value="SP"/>
    <property type="match status" value="1"/>
</dbReference>
<dbReference type="AlphaFoldDB" id="A0A8N1SAN5"/>
<keyword evidence="5 8" id="KW-0472">Membrane</keyword>
<feature type="transmembrane region" description="Helical" evidence="8">
    <location>
        <begin position="247"/>
        <end position="266"/>
    </location>
</feature>